<keyword evidence="1" id="KW-0732">Signal</keyword>
<accession>A0AAQ3RDR1</accession>
<dbReference type="EMBL" id="CP144690">
    <property type="protein sequence ID" value="WVY91623.1"/>
    <property type="molecule type" value="Genomic_DNA"/>
</dbReference>
<proteinExistence type="predicted"/>
<name>A0AAQ3RDR1_VIGMU</name>
<gene>
    <name evidence="2" type="ORF">V8G54_037137</name>
</gene>
<feature type="signal peptide" evidence="1">
    <location>
        <begin position="1"/>
        <end position="25"/>
    </location>
</feature>
<reference evidence="2 3" key="1">
    <citation type="journal article" date="2023" name="Life. Sci Alliance">
        <title>Evolutionary insights into 3D genome organization and epigenetic landscape of Vigna mungo.</title>
        <authorList>
            <person name="Junaid A."/>
            <person name="Singh B."/>
            <person name="Bhatia S."/>
        </authorList>
    </citation>
    <scope>NUCLEOTIDE SEQUENCE [LARGE SCALE GENOMIC DNA]</scope>
    <source>
        <strain evidence="2">Urdbean</strain>
    </source>
</reference>
<organism evidence="2 3">
    <name type="scientific">Vigna mungo</name>
    <name type="common">Black gram</name>
    <name type="synonym">Phaseolus mungo</name>
    <dbReference type="NCBI Taxonomy" id="3915"/>
    <lineage>
        <taxon>Eukaryota</taxon>
        <taxon>Viridiplantae</taxon>
        <taxon>Streptophyta</taxon>
        <taxon>Embryophyta</taxon>
        <taxon>Tracheophyta</taxon>
        <taxon>Spermatophyta</taxon>
        <taxon>Magnoliopsida</taxon>
        <taxon>eudicotyledons</taxon>
        <taxon>Gunneridae</taxon>
        <taxon>Pentapetalae</taxon>
        <taxon>rosids</taxon>
        <taxon>fabids</taxon>
        <taxon>Fabales</taxon>
        <taxon>Fabaceae</taxon>
        <taxon>Papilionoideae</taxon>
        <taxon>50 kb inversion clade</taxon>
        <taxon>NPAAA clade</taxon>
        <taxon>indigoferoid/millettioid clade</taxon>
        <taxon>Phaseoleae</taxon>
        <taxon>Vigna</taxon>
    </lineage>
</organism>
<evidence type="ECO:0000313" key="2">
    <source>
        <dbReference type="EMBL" id="WVY91623.1"/>
    </source>
</evidence>
<keyword evidence="3" id="KW-1185">Reference proteome</keyword>
<evidence type="ECO:0000256" key="1">
    <source>
        <dbReference type="SAM" id="SignalP"/>
    </source>
</evidence>
<sequence length="101" mass="11292">MKTKGVLVIMMIMLVLIGSDYNVLSVEIESKDVSDGLSCEEGCSLKCLPLVLLPIYLTCIRDCCRKCCNNRSNVVECKSHCTNATAGIYLFLYKIIFFIIL</sequence>
<dbReference type="AlphaFoldDB" id="A0AAQ3RDR1"/>
<feature type="chain" id="PRO_5042881899" evidence="1">
    <location>
        <begin position="26"/>
        <end position="101"/>
    </location>
</feature>
<protein>
    <submittedName>
        <fullName evidence="2">Uncharacterized protein</fullName>
    </submittedName>
</protein>
<dbReference type="Proteomes" id="UP001374535">
    <property type="component" value="Chromosome 11"/>
</dbReference>
<evidence type="ECO:0000313" key="3">
    <source>
        <dbReference type="Proteomes" id="UP001374535"/>
    </source>
</evidence>